<dbReference type="Pfam" id="PF00637">
    <property type="entry name" value="Clathrin"/>
    <property type="match status" value="3"/>
</dbReference>
<feature type="repeat" description="CHCR" evidence="1">
    <location>
        <begin position="265"/>
        <end position="388"/>
    </location>
</feature>
<comment type="caution">
    <text evidence="2">The sequence shown here is derived from an EMBL/GenBank/DDBJ whole genome shotgun (WGS) entry which is preliminary data.</text>
</comment>
<dbReference type="InterPro" id="IPR016024">
    <property type="entry name" value="ARM-type_fold"/>
</dbReference>
<evidence type="ECO:0000313" key="3">
    <source>
        <dbReference type="Proteomes" id="UP000646827"/>
    </source>
</evidence>
<gene>
    <name evidence="2" type="ORF">INT45_000877</name>
</gene>
<dbReference type="Proteomes" id="UP000646827">
    <property type="component" value="Unassembled WGS sequence"/>
</dbReference>
<dbReference type="InterPro" id="IPR011990">
    <property type="entry name" value="TPR-like_helical_dom_sf"/>
</dbReference>
<dbReference type="OrthoDB" id="2279444at2759"/>
<dbReference type="GO" id="GO:0032051">
    <property type="term" value="F:clathrin light chain binding"/>
    <property type="evidence" value="ECO:0007669"/>
    <property type="project" value="TreeGrafter"/>
</dbReference>
<protein>
    <submittedName>
        <fullName evidence="2">Uncharacterized protein</fullName>
    </submittedName>
</protein>
<dbReference type="SMART" id="SM00299">
    <property type="entry name" value="CLH"/>
    <property type="match status" value="3"/>
</dbReference>
<dbReference type="EMBL" id="JAEPRB010000458">
    <property type="protein sequence ID" value="KAG2216085.1"/>
    <property type="molecule type" value="Genomic_DNA"/>
</dbReference>
<feature type="repeat" description="CHCR" evidence="1">
    <location>
        <begin position="104"/>
        <end position="264"/>
    </location>
</feature>
<dbReference type="InterPro" id="IPR029045">
    <property type="entry name" value="ClpP/crotonase-like_dom_sf"/>
</dbReference>
<accession>A0A8H7RSU7</accession>
<dbReference type="InterPro" id="IPR012331">
    <property type="entry name" value="Clathrin_H-chain_linker"/>
</dbReference>
<proteinExistence type="predicted"/>
<dbReference type="Gene3D" id="3.90.226.10">
    <property type="entry name" value="2-enoyl-CoA Hydratase, Chain A, domain 1"/>
    <property type="match status" value="1"/>
</dbReference>
<evidence type="ECO:0000313" key="2">
    <source>
        <dbReference type="EMBL" id="KAG2216085.1"/>
    </source>
</evidence>
<dbReference type="InterPro" id="IPR055358">
    <property type="entry name" value="CHCR"/>
</dbReference>
<sequence length="757" mass="87642">MAKPILQQNRQPLLEKWLKEDKLECSEELNDFVRQFDSKLALSVYLRASVPHKVALCFAENHQYEKIVAYAKTVGYTPDYSSLLYNIARSDPDKTVDFVHTLINDENDPLIEADKITRVLEMNLTHAPQVADAILGTDMLTHYDEGLYHYLGFIVNVSQDPLVHFKYIQAACRTGNVREAERICRESNYYDDEKVKNFLKEARLSDQLPLIIVCGRFDFVLDFVLYLYHNNLQKFIEVYVQKVNSSRTPEVIGGESDVGKLCEEAEQRNRLKLLLPWLNMCVTDGSQDRQVYNAFAKIYIGTNNNPEPSLKENEFYEPRIIGKYCEKWYPYLAYIAYEKGQCDYELIHITSENAMFKHQARYLVHRRDLSLWQYVLQENNENCREIIDQIVATVLPECTDPEDVSLTIKAFMAADLPNQLVEPLERIVSEQSTFNDNKALQNVLIFTVVKTYHIKVMDYVSKLDNFDAPDVAEVCTGEYLFETFTIFIKYNDNVTLVGKKVFSNEDFKKICTEGNYRLPKLDDNIINMFSHYHNAPETNVLDFIIKKNKDLGPFDPRYEVDQYKLLHVIQQFIGYYVDNTMANISMWTEQDFVAHIWCVLDRFFQSSSITTTRNKTCLATAQRMNDNRRVTGDSEINDIRFGTRDSFYTVKEVYLGLASVVGILQRLPKVIDSDSLARELCFTGRNMYADERYKCGLISKLFDIKEEMIEDGSRTARVITSKSPVVVVSSNAILQIEDIPKSIQASMQKKPAYYSNL</sequence>
<evidence type="ECO:0000256" key="1">
    <source>
        <dbReference type="PROSITE-ProRule" id="PRU01006"/>
    </source>
</evidence>
<dbReference type="AlphaFoldDB" id="A0A8H7RSU7"/>
<dbReference type="PANTHER" id="PTHR10292">
    <property type="entry name" value="CLATHRIN HEAVY CHAIN RELATED"/>
    <property type="match status" value="1"/>
</dbReference>
<dbReference type="PANTHER" id="PTHR10292:SF1">
    <property type="entry name" value="CLATHRIN HEAVY CHAIN"/>
    <property type="match status" value="1"/>
</dbReference>
<feature type="repeat" description="CHCR" evidence="1">
    <location>
        <begin position="395"/>
        <end position="557"/>
    </location>
</feature>
<reference evidence="2 3" key="1">
    <citation type="submission" date="2020-12" db="EMBL/GenBank/DDBJ databases">
        <title>Metabolic potential, ecology and presence of endohyphal bacteria is reflected in genomic diversity of Mucoromycotina.</title>
        <authorList>
            <person name="Muszewska A."/>
            <person name="Okrasinska A."/>
            <person name="Steczkiewicz K."/>
            <person name="Drgas O."/>
            <person name="Orlowska M."/>
            <person name="Perlinska-Lenart U."/>
            <person name="Aleksandrzak-Piekarczyk T."/>
            <person name="Szatraj K."/>
            <person name="Zielenkiewicz U."/>
            <person name="Pilsyk S."/>
            <person name="Malc E."/>
            <person name="Mieczkowski P."/>
            <person name="Kruszewska J.S."/>
            <person name="Biernat P."/>
            <person name="Pawlowska J."/>
        </authorList>
    </citation>
    <scope>NUCLEOTIDE SEQUENCE [LARGE SCALE GENOMIC DNA]</scope>
    <source>
        <strain evidence="2 3">CBS 142.35</strain>
    </source>
</reference>
<dbReference type="Gene3D" id="1.25.40.30">
    <property type="match status" value="1"/>
</dbReference>
<dbReference type="PROSITE" id="PS50236">
    <property type="entry name" value="CHCR"/>
    <property type="match status" value="3"/>
</dbReference>
<dbReference type="GO" id="GO:0005829">
    <property type="term" value="C:cytosol"/>
    <property type="evidence" value="ECO:0007669"/>
    <property type="project" value="GOC"/>
</dbReference>
<organism evidence="2 3">
    <name type="scientific">Circinella minor</name>
    <dbReference type="NCBI Taxonomy" id="1195481"/>
    <lineage>
        <taxon>Eukaryota</taxon>
        <taxon>Fungi</taxon>
        <taxon>Fungi incertae sedis</taxon>
        <taxon>Mucoromycota</taxon>
        <taxon>Mucoromycotina</taxon>
        <taxon>Mucoromycetes</taxon>
        <taxon>Mucorales</taxon>
        <taxon>Lichtheimiaceae</taxon>
        <taxon>Circinella</taxon>
    </lineage>
</organism>
<dbReference type="SUPFAM" id="SSF48371">
    <property type="entry name" value="ARM repeat"/>
    <property type="match status" value="2"/>
</dbReference>
<dbReference type="SUPFAM" id="SSF52096">
    <property type="entry name" value="ClpP/crotonase"/>
    <property type="match status" value="1"/>
</dbReference>
<keyword evidence="3" id="KW-1185">Reference proteome</keyword>
<dbReference type="GO" id="GO:0006898">
    <property type="term" value="P:receptor-mediated endocytosis"/>
    <property type="evidence" value="ECO:0007669"/>
    <property type="project" value="TreeGrafter"/>
</dbReference>
<dbReference type="Gene3D" id="1.25.40.10">
    <property type="entry name" value="Tetratricopeptide repeat domain"/>
    <property type="match status" value="1"/>
</dbReference>
<dbReference type="GO" id="GO:0030479">
    <property type="term" value="C:actin cortical patch"/>
    <property type="evidence" value="ECO:0007669"/>
    <property type="project" value="TreeGrafter"/>
</dbReference>
<dbReference type="InterPro" id="IPR000547">
    <property type="entry name" value="Clathrin_H-chain/VPS_repeat"/>
</dbReference>
<name>A0A8H7RSU7_9FUNG</name>
<dbReference type="GO" id="GO:0006895">
    <property type="term" value="P:Golgi to endosome transport"/>
    <property type="evidence" value="ECO:0007669"/>
    <property type="project" value="TreeGrafter"/>
</dbReference>
<dbReference type="GO" id="GO:0006886">
    <property type="term" value="P:intracellular protein transport"/>
    <property type="evidence" value="ECO:0007669"/>
    <property type="project" value="UniProtKB-UniRule"/>
</dbReference>
<dbReference type="GO" id="GO:0071439">
    <property type="term" value="C:clathrin complex"/>
    <property type="evidence" value="ECO:0007669"/>
    <property type="project" value="TreeGrafter"/>
</dbReference>